<dbReference type="PROSITE" id="PS01067">
    <property type="entry name" value="SECE_SEC61G"/>
    <property type="match status" value="1"/>
</dbReference>
<keyword evidence="4 9" id="KW-0812">Transmembrane</keyword>
<evidence type="ECO:0000313" key="11">
    <source>
        <dbReference type="Proteomes" id="UP000776276"/>
    </source>
</evidence>
<reference evidence="10 11" key="1">
    <citation type="submission" date="2021-06" db="EMBL/GenBank/DDBJ databases">
        <title>Sphingomonas sp. XMGL2, whole genome shotgun sequencing project.</title>
        <authorList>
            <person name="Zhao G."/>
            <person name="Shen L."/>
        </authorList>
    </citation>
    <scope>NUCLEOTIDE SEQUENCE [LARGE SCALE GENOMIC DNA]</scope>
    <source>
        <strain evidence="10 11">XMGL2</strain>
    </source>
</reference>
<keyword evidence="2 9" id="KW-0813">Transport</keyword>
<evidence type="ECO:0000256" key="6">
    <source>
        <dbReference type="ARBA" id="ARBA00022989"/>
    </source>
</evidence>
<evidence type="ECO:0000256" key="3">
    <source>
        <dbReference type="ARBA" id="ARBA00022475"/>
    </source>
</evidence>
<evidence type="ECO:0000256" key="5">
    <source>
        <dbReference type="ARBA" id="ARBA00022927"/>
    </source>
</evidence>
<evidence type="ECO:0000256" key="4">
    <source>
        <dbReference type="ARBA" id="ARBA00022692"/>
    </source>
</evidence>
<evidence type="ECO:0000256" key="8">
    <source>
        <dbReference type="ARBA" id="ARBA00023136"/>
    </source>
</evidence>
<dbReference type="RefSeq" id="WP_216319294.1">
    <property type="nucleotide sequence ID" value="NZ_JAHKRT010000001.1"/>
</dbReference>
<keyword evidence="5 9" id="KW-0653">Protein transport</keyword>
<dbReference type="InterPro" id="IPR001901">
    <property type="entry name" value="Translocase_SecE/Sec61-g"/>
</dbReference>
<keyword evidence="7 9" id="KW-0811">Translocation</keyword>
<feature type="transmembrane region" description="Helical" evidence="9">
    <location>
        <begin position="29"/>
        <end position="53"/>
    </location>
</feature>
<comment type="caution">
    <text evidence="10">The sequence shown here is derived from an EMBL/GenBank/DDBJ whole genome shotgun (WGS) entry which is preliminary data.</text>
</comment>
<evidence type="ECO:0000256" key="1">
    <source>
        <dbReference type="ARBA" id="ARBA00004370"/>
    </source>
</evidence>
<comment type="subunit">
    <text evidence="9">Component of the Sec protein translocase complex. Heterotrimer consisting of SecY, SecE and SecG subunits. The heterotrimers can form oligomers, although 1 heterotrimer is thought to be able to translocate proteins. Interacts with the ribosome. Interacts with SecDF, and other proteins may be involved. Interacts with SecA.</text>
</comment>
<dbReference type="PANTHER" id="PTHR33910:SF1">
    <property type="entry name" value="PROTEIN TRANSLOCASE SUBUNIT SECE"/>
    <property type="match status" value="1"/>
</dbReference>
<dbReference type="PANTHER" id="PTHR33910">
    <property type="entry name" value="PROTEIN TRANSLOCASE SUBUNIT SECE"/>
    <property type="match status" value="1"/>
</dbReference>
<comment type="similarity">
    <text evidence="9">Belongs to the SecE/SEC61-gamma family.</text>
</comment>
<comment type="function">
    <text evidence="9">Essential subunit of the Sec protein translocation channel SecYEG. Clamps together the 2 halves of SecY. May contact the channel plug during translocation.</text>
</comment>
<proteinExistence type="inferred from homology"/>
<name>A0ABS6BFS8_9SPHN</name>
<keyword evidence="6 9" id="KW-1133">Transmembrane helix</keyword>
<keyword evidence="3 9" id="KW-1003">Cell membrane</keyword>
<gene>
    <name evidence="9 10" type="primary">secE</name>
    <name evidence="10" type="ORF">KOF26_02335</name>
</gene>
<evidence type="ECO:0000256" key="2">
    <source>
        <dbReference type="ARBA" id="ARBA00022448"/>
    </source>
</evidence>
<evidence type="ECO:0000256" key="7">
    <source>
        <dbReference type="ARBA" id="ARBA00023010"/>
    </source>
</evidence>
<dbReference type="Pfam" id="PF00584">
    <property type="entry name" value="SecE"/>
    <property type="match status" value="1"/>
</dbReference>
<dbReference type="InterPro" id="IPR005807">
    <property type="entry name" value="SecE_bac"/>
</dbReference>
<dbReference type="NCBIfam" id="TIGR00964">
    <property type="entry name" value="secE_bact"/>
    <property type="match status" value="1"/>
</dbReference>
<dbReference type="Proteomes" id="UP000776276">
    <property type="component" value="Unassembled WGS sequence"/>
</dbReference>
<keyword evidence="8 9" id="KW-0472">Membrane</keyword>
<evidence type="ECO:0000256" key="9">
    <source>
        <dbReference type="HAMAP-Rule" id="MF_00422"/>
    </source>
</evidence>
<accession>A0ABS6BFS8</accession>
<dbReference type="EMBL" id="JAHKRT010000001">
    <property type="protein sequence ID" value="MBU3076691.1"/>
    <property type="molecule type" value="Genomic_DNA"/>
</dbReference>
<comment type="subcellular location">
    <subcellularLocation>
        <location evidence="9">Cell membrane</location>
        <topology evidence="9">Single-pass membrane protein</topology>
    </subcellularLocation>
    <subcellularLocation>
        <location evidence="1">Membrane</location>
    </subcellularLocation>
</comment>
<organism evidence="10 11">
    <name type="scientific">Sphingomonas quercus</name>
    <dbReference type="NCBI Taxonomy" id="2842451"/>
    <lineage>
        <taxon>Bacteria</taxon>
        <taxon>Pseudomonadati</taxon>
        <taxon>Pseudomonadota</taxon>
        <taxon>Alphaproteobacteria</taxon>
        <taxon>Sphingomonadales</taxon>
        <taxon>Sphingomonadaceae</taxon>
        <taxon>Sphingomonas</taxon>
    </lineage>
</organism>
<sequence length="65" mass="7314">MAKTSPGEFVLQVKAETKKVAWPTRKETMMTAVMVLIMTTMLGVFFFGIDLLFSKVREAIFALLV</sequence>
<protein>
    <recommendedName>
        <fullName evidence="9">Protein translocase subunit SecE</fullName>
    </recommendedName>
</protein>
<keyword evidence="11" id="KW-1185">Reference proteome</keyword>
<dbReference type="HAMAP" id="MF_00422">
    <property type="entry name" value="SecE"/>
    <property type="match status" value="1"/>
</dbReference>
<evidence type="ECO:0000313" key="10">
    <source>
        <dbReference type="EMBL" id="MBU3076691.1"/>
    </source>
</evidence>